<sequence>MESMQGTPRGNRLHIGIFGRTNSGKSSLLNALIRQDFAVVSEYAGTTTDPVFKSMEIHGIGPVTFIDTAGFSDTTALGKARAEKTEDALQKTDVAVVVFAPENRADGFAAEKEWMEKLRSRKTPAVPVLNKTDAVSCVPELLEAAARAAGEMPVAVSALQGTGIPEILTQIRRKIPEDSGAGFLTAGLCSPGDAVLLVMPQDIQAPKGRLILPQVQVIRELLDRGCIIHCCTPDVLTRTLDTLAEPPALIITDSQVFKTVYDKKPEASRLTSFSVLLAAEKGNISRFAEGADGIGRLRGDSKVLIAEACAHAPLTEDIGREKIPAMLRQFLNRKYPGEGDRLQIEVVSGTDFPEDLSPYSLVIHCGACMFNRAYVLARQEAAAEAGVPMTNYGITIAWLNGILDKVTLPQKK</sequence>
<dbReference type="Proteomes" id="UP000823616">
    <property type="component" value="Unassembled WGS sequence"/>
</dbReference>
<evidence type="ECO:0000259" key="2">
    <source>
        <dbReference type="Pfam" id="PF18128"/>
    </source>
</evidence>
<dbReference type="SUPFAM" id="SSF52540">
    <property type="entry name" value="P-loop containing nucleoside triphosphate hydrolases"/>
    <property type="match status" value="1"/>
</dbReference>
<dbReference type="Gene3D" id="3.40.50.300">
    <property type="entry name" value="P-loop containing nucleotide triphosphate hydrolases"/>
    <property type="match status" value="1"/>
</dbReference>
<reference evidence="4" key="2">
    <citation type="journal article" date="2021" name="PeerJ">
        <title>Extensive microbial diversity within the chicken gut microbiome revealed by metagenomics and culture.</title>
        <authorList>
            <person name="Gilroy R."/>
            <person name="Ravi A."/>
            <person name="Getino M."/>
            <person name="Pursley I."/>
            <person name="Horton D.L."/>
            <person name="Alikhan N.F."/>
            <person name="Baker D."/>
            <person name="Gharbi K."/>
            <person name="Hall N."/>
            <person name="Watson M."/>
            <person name="Adriaenssens E.M."/>
            <person name="Foster-Nyarko E."/>
            <person name="Jarju S."/>
            <person name="Secka A."/>
            <person name="Antonio M."/>
            <person name="Oren A."/>
            <person name="Chaudhuri R.R."/>
            <person name="La Ragione R."/>
            <person name="Hildebrand F."/>
            <person name="Pallen M.J."/>
        </authorList>
    </citation>
    <scope>NUCLEOTIDE SEQUENCE</scope>
    <source>
        <strain evidence="4">B3-4054</strain>
    </source>
</reference>
<dbReference type="Gene3D" id="3.40.50.11410">
    <property type="match status" value="1"/>
</dbReference>
<feature type="domain" description="Hydrogen maturase F tetramerization" evidence="3">
    <location>
        <begin position="286"/>
        <end position="406"/>
    </location>
</feature>
<accession>A0A9D9HG98</accession>
<feature type="domain" description="Hydrogen maturase F dimerization" evidence="2">
    <location>
        <begin position="185"/>
        <end position="282"/>
    </location>
</feature>
<dbReference type="GO" id="GO:0005737">
    <property type="term" value="C:cytoplasm"/>
    <property type="evidence" value="ECO:0007669"/>
    <property type="project" value="TreeGrafter"/>
</dbReference>
<dbReference type="InterPro" id="IPR040644">
    <property type="entry name" value="HydF_tetramer"/>
</dbReference>
<dbReference type="PANTHER" id="PTHR42714:SF6">
    <property type="entry name" value="TRANSLATION INITIATION FACTOR IF-2"/>
    <property type="match status" value="1"/>
</dbReference>
<dbReference type="GO" id="GO:0030488">
    <property type="term" value="P:tRNA methylation"/>
    <property type="evidence" value="ECO:0007669"/>
    <property type="project" value="TreeGrafter"/>
</dbReference>
<evidence type="ECO:0000313" key="5">
    <source>
        <dbReference type="Proteomes" id="UP000823616"/>
    </source>
</evidence>
<dbReference type="Gene3D" id="3.40.50.11420">
    <property type="match status" value="1"/>
</dbReference>
<dbReference type="GO" id="GO:0002098">
    <property type="term" value="P:tRNA wobble uridine modification"/>
    <property type="evidence" value="ECO:0007669"/>
    <property type="project" value="TreeGrafter"/>
</dbReference>
<proteinExistence type="predicted"/>
<dbReference type="NCBIfam" id="TIGR00231">
    <property type="entry name" value="small_GTP"/>
    <property type="match status" value="1"/>
</dbReference>
<organism evidence="4 5">
    <name type="scientific">Candidatus Avitreponema avistercoris</name>
    <dbReference type="NCBI Taxonomy" id="2840705"/>
    <lineage>
        <taxon>Bacteria</taxon>
        <taxon>Pseudomonadati</taxon>
        <taxon>Spirochaetota</taxon>
        <taxon>Spirochaetia</taxon>
        <taxon>Spirochaetales</taxon>
        <taxon>Candidatus Avitreponema</taxon>
    </lineage>
</organism>
<name>A0A9D9HG98_9SPIR</name>
<protein>
    <submittedName>
        <fullName evidence="4">[FeFe] hydrogenase H-cluster maturation GTPase HydF</fullName>
    </submittedName>
</protein>
<evidence type="ECO:0000259" key="3">
    <source>
        <dbReference type="Pfam" id="PF18133"/>
    </source>
</evidence>
<dbReference type="EMBL" id="JADIMS010000055">
    <property type="protein sequence ID" value="MBO8450166.1"/>
    <property type="molecule type" value="Genomic_DNA"/>
</dbReference>
<dbReference type="InterPro" id="IPR005225">
    <property type="entry name" value="Small_GTP-bd"/>
</dbReference>
<dbReference type="AlphaFoldDB" id="A0A9D9HG98"/>
<dbReference type="Pfam" id="PF01926">
    <property type="entry name" value="MMR_HSR1"/>
    <property type="match status" value="1"/>
</dbReference>
<dbReference type="InterPro" id="IPR041606">
    <property type="entry name" value="HydF_dimer"/>
</dbReference>
<dbReference type="InterPro" id="IPR006073">
    <property type="entry name" value="GTP-bd"/>
</dbReference>
<dbReference type="Pfam" id="PF18128">
    <property type="entry name" value="HydF_dimer"/>
    <property type="match status" value="1"/>
</dbReference>
<dbReference type="CDD" id="cd00880">
    <property type="entry name" value="Era_like"/>
    <property type="match status" value="1"/>
</dbReference>
<dbReference type="GO" id="GO:0005525">
    <property type="term" value="F:GTP binding"/>
    <property type="evidence" value="ECO:0007669"/>
    <property type="project" value="InterPro"/>
</dbReference>
<gene>
    <name evidence="4" type="primary">hydF</name>
    <name evidence="4" type="ORF">IAA96_03570</name>
</gene>
<reference evidence="4" key="1">
    <citation type="submission" date="2020-10" db="EMBL/GenBank/DDBJ databases">
        <authorList>
            <person name="Gilroy R."/>
        </authorList>
    </citation>
    <scope>NUCLEOTIDE SEQUENCE</scope>
    <source>
        <strain evidence="4">B3-4054</strain>
    </source>
</reference>
<dbReference type="PANTHER" id="PTHR42714">
    <property type="entry name" value="TRNA MODIFICATION GTPASE GTPBP3"/>
    <property type="match status" value="1"/>
</dbReference>
<dbReference type="InterPro" id="IPR027417">
    <property type="entry name" value="P-loop_NTPase"/>
</dbReference>
<dbReference type="Pfam" id="PF18133">
    <property type="entry name" value="HydF_tetramer"/>
    <property type="match status" value="1"/>
</dbReference>
<dbReference type="NCBIfam" id="TIGR03918">
    <property type="entry name" value="GTP_HydF"/>
    <property type="match status" value="1"/>
</dbReference>
<feature type="domain" description="G" evidence="1">
    <location>
        <begin position="14"/>
        <end position="131"/>
    </location>
</feature>
<comment type="caution">
    <text evidence="4">The sequence shown here is derived from an EMBL/GenBank/DDBJ whole genome shotgun (WGS) entry which is preliminary data.</text>
</comment>
<evidence type="ECO:0000259" key="1">
    <source>
        <dbReference type="Pfam" id="PF01926"/>
    </source>
</evidence>
<dbReference type="InterPro" id="IPR023873">
    <property type="entry name" value="FeFe-hyd_GTPase_HydF"/>
</dbReference>
<evidence type="ECO:0000313" key="4">
    <source>
        <dbReference type="EMBL" id="MBO8450166.1"/>
    </source>
</evidence>